<organism evidence="1 2">
    <name type="scientific">Simiaoa sunii</name>
    <dbReference type="NCBI Taxonomy" id="2763672"/>
    <lineage>
        <taxon>Bacteria</taxon>
        <taxon>Bacillati</taxon>
        <taxon>Bacillota</taxon>
        <taxon>Clostridia</taxon>
        <taxon>Lachnospirales</taxon>
        <taxon>Lachnospiraceae</taxon>
        <taxon>Simiaoa</taxon>
    </lineage>
</organism>
<accession>A0A7G9FU13</accession>
<dbReference type="RefSeq" id="WP_249325857.1">
    <property type="nucleotide sequence ID" value="NZ_CP060633.1"/>
</dbReference>
<dbReference type="KEGG" id="ssun:H9Q77_13315"/>
<evidence type="ECO:0000313" key="2">
    <source>
        <dbReference type="Proteomes" id="UP000515981"/>
    </source>
</evidence>
<proteinExistence type="predicted"/>
<protein>
    <submittedName>
        <fullName evidence="1">Type I-C CRISPR-associated protein Cas8c/Csd1</fullName>
    </submittedName>
</protein>
<dbReference type="Proteomes" id="UP000515981">
    <property type="component" value="Chromosome"/>
</dbReference>
<name>A0A7G9FU13_9FIRM</name>
<dbReference type="Pfam" id="PF09709">
    <property type="entry name" value="Cas_Csd1"/>
    <property type="match status" value="1"/>
</dbReference>
<gene>
    <name evidence="1" type="primary">cas8c</name>
    <name evidence="1" type="ORF">H9Q77_13315</name>
</gene>
<sequence>MILQALVKYYENLAEQGKVSMLGWCHAKVSYEIHLSSEGDIIGITSRKIEDMRGKKAVWVPANLVVPEMVTRSSGVAANFLCDNSKYMLGIDAEGTNPRVMDCFQATKEKHGQILQSAQGKTARAILAYFEKWDPEKAAEHPVIRENWEELTEGGNLIFSVEGQEAQDDPEIRDCWENYRAQNDGEDNGICLVTGKKAEISRIHKAIKGVPGAQSSGAALVSFNAPSFESYGKEQSYNAPVGKYAEFAYTTALNYLLSQRDYTFSMGDSMIVYWAESGKEQYQKCFLNMFRPTKDNQKKLKDIFDSLKEDTKTYLEDAEMDPKQNFYILALAPNAARLSVRFFYMNSFGNIIQNIADHYERLKIIKPTWAEQDYLGIRDMLNETVNQKSKDKTPAPDMAAQVLQAILSGGRYPTSLYANTLIRIRAESGDKKISWGRAAIIKAYLIKNYDCMKGEKFMGLNKDCNDAAYVLGRLFSVLETIQKEANPSITTTIRDRYFNSACATPAVIFPVLIKLKNSHVKKLERDKGGTKVYYEKELTEIMGKLDDFPKRLSLEQQGQFDLGYYHQQQEKYKKGEDK</sequence>
<dbReference type="InterPro" id="IPR010144">
    <property type="entry name" value="CRISPR-assoc_prot_Csd1-typ"/>
</dbReference>
<dbReference type="AlphaFoldDB" id="A0A7G9FU13"/>
<dbReference type="EMBL" id="CP060633">
    <property type="protein sequence ID" value="QNM02045.1"/>
    <property type="molecule type" value="Genomic_DNA"/>
</dbReference>
<keyword evidence="2" id="KW-1185">Reference proteome</keyword>
<dbReference type="CDD" id="cd09757">
    <property type="entry name" value="Cas8c_I-C"/>
    <property type="match status" value="1"/>
</dbReference>
<evidence type="ECO:0000313" key="1">
    <source>
        <dbReference type="EMBL" id="QNM02045.1"/>
    </source>
</evidence>
<dbReference type="NCBIfam" id="TIGR01863">
    <property type="entry name" value="cas_Csd1"/>
    <property type="match status" value="1"/>
</dbReference>
<reference evidence="1 2" key="1">
    <citation type="submission" date="2020-08" db="EMBL/GenBank/DDBJ databases">
        <authorList>
            <person name="Liu C."/>
            <person name="Sun Q."/>
        </authorList>
    </citation>
    <scope>NUCLEOTIDE SEQUENCE [LARGE SCALE GENOMIC DNA]</scope>
    <source>
        <strain evidence="1 2">NSJ-8</strain>
    </source>
</reference>